<dbReference type="AlphaFoldDB" id="A0A921LSC5"/>
<protein>
    <recommendedName>
        <fullName evidence="3">YtxH domain-containing protein</fullName>
    </recommendedName>
</protein>
<evidence type="ECO:0000313" key="2">
    <source>
        <dbReference type="Proteomes" id="UP000746751"/>
    </source>
</evidence>
<comment type="caution">
    <text evidence="1">The sequence shown here is derived from an EMBL/GenBank/DDBJ whole genome shotgun (WGS) entry which is preliminary data.</text>
</comment>
<proteinExistence type="predicted"/>
<organism evidence="1 2">
    <name type="scientific">Collinsella ihumii</name>
    <dbReference type="NCBI Taxonomy" id="1720204"/>
    <lineage>
        <taxon>Bacteria</taxon>
        <taxon>Bacillati</taxon>
        <taxon>Actinomycetota</taxon>
        <taxon>Coriobacteriia</taxon>
        <taxon>Coriobacteriales</taxon>
        <taxon>Coriobacteriaceae</taxon>
        <taxon>Collinsella</taxon>
    </lineage>
</organism>
<sequence length="84" mass="9240">MKSRFISAIIAGAAVAAGAFVGYKLATDSELRGRLTRGAKDVYQTSKKKVGDMTEDVAVRTAQMTKNPKINQDWVKNQWESIGY</sequence>
<reference evidence="1" key="1">
    <citation type="journal article" date="2021" name="PeerJ">
        <title>Extensive microbial diversity within the chicken gut microbiome revealed by metagenomics and culture.</title>
        <authorList>
            <person name="Gilroy R."/>
            <person name="Ravi A."/>
            <person name="Getino M."/>
            <person name="Pursley I."/>
            <person name="Horton D.L."/>
            <person name="Alikhan N.F."/>
            <person name="Baker D."/>
            <person name="Gharbi K."/>
            <person name="Hall N."/>
            <person name="Watson M."/>
            <person name="Adriaenssens E.M."/>
            <person name="Foster-Nyarko E."/>
            <person name="Jarju S."/>
            <person name="Secka A."/>
            <person name="Antonio M."/>
            <person name="Oren A."/>
            <person name="Chaudhuri R.R."/>
            <person name="La Ragione R."/>
            <person name="Hildebrand F."/>
            <person name="Pallen M.J."/>
        </authorList>
    </citation>
    <scope>NUCLEOTIDE SEQUENCE</scope>
    <source>
        <strain evidence="1">ChiGjej2B2-7701</strain>
    </source>
</reference>
<gene>
    <name evidence="1" type="ORF">K8U80_11145</name>
</gene>
<evidence type="ECO:0000313" key="1">
    <source>
        <dbReference type="EMBL" id="HJG31930.1"/>
    </source>
</evidence>
<evidence type="ECO:0008006" key="3">
    <source>
        <dbReference type="Google" id="ProtNLM"/>
    </source>
</evidence>
<reference evidence="1" key="2">
    <citation type="submission" date="2021-09" db="EMBL/GenBank/DDBJ databases">
        <authorList>
            <person name="Gilroy R."/>
        </authorList>
    </citation>
    <scope>NUCLEOTIDE SEQUENCE</scope>
    <source>
        <strain evidence="1">ChiGjej2B2-7701</strain>
    </source>
</reference>
<dbReference type="Proteomes" id="UP000746751">
    <property type="component" value="Unassembled WGS sequence"/>
</dbReference>
<name>A0A921LSC5_9ACTN</name>
<accession>A0A921LSC5</accession>
<dbReference type="EMBL" id="DYVF01000069">
    <property type="protein sequence ID" value="HJG31930.1"/>
    <property type="molecule type" value="Genomic_DNA"/>
</dbReference>